<dbReference type="SUPFAM" id="SSF46565">
    <property type="entry name" value="Chaperone J-domain"/>
    <property type="match status" value="1"/>
</dbReference>
<organism evidence="2">
    <name type="scientific">Planktothricoides raciborskii GIHE-MW2</name>
    <dbReference type="NCBI Taxonomy" id="2792601"/>
    <lineage>
        <taxon>Bacteria</taxon>
        <taxon>Bacillati</taxon>
        <taxon>Cyanobacteriota</taxon>
        <taxon>Cyanophyceae</taxon>
        <taxon>Oscillatoriophycideae</taxon>
        <taxon>Oscillatoriales</taxon>
        <taxon>Oscillatoriaceae</taxon>
        <taxon>Planktothricoides</taxon>
    </lineage>
</organism>
<evidence type="ECO:0000256" key="1">
    <source>
        <dbReference type="SAM" id="MobiDB-lite"/>
    </source>
</evidence>
<evidence type="ECO:0000313" key="2">
    <source>
        <dbReference type="EMBL" id="XCM38634.1"/>
    </source>
</evidence>
<dbReference type="AlphaFoldDB" id="A0AAU8JIQ6"/>
<dbReference type="RefSeq" id="WP_354635868.1">
    <property type="nucleotide sequence ID" value="NZ_CP159837.1"/>
</dbReference>
<accession>A0AAU8JIQ6</accession>
<dbReference type="InterPro" id="IPR036869">
    <property type="entry name" value="J_dom_sf"/>
</dbReference>
<sequence>MENKQCSMNPYDILGVSQAASKAEITKAMAIAMKRKEYPLQAIAAAQKSLLDSQKRIVADYLRPILPPIKRFKRTDFSSIETTAPELNLLADFDATDLDIEQKVANYIRDDMDPNLSSHFAGIDTSLEAGAELPSKEELSVKFIGASLSKRPKVMPQSELKPEFKFNGSHLVLDGIRFFVWLFVFSPIFSGFVLAVNSGNELKTERKQAQKIEYLTSPKSPEVIPIQQIEELPEPPTPVRQEKPRSPRTEPVVRPQLSDRLEKLPEPPTPVRQEKPRSPQTEPVVRPQFSDRYYAKGYPKNTCGDRDPGGTNDWYPVYVNYSEDNLNRVRNFYCRDAIEKWRKTGELSVQVASFLNRSDAVELANILKFDLGSGEVGQPSSYNADAPSVRANAADILSNNSGSFPLSSCGDSHPGGINLWYPVNVTYSESNLTFIQNNYCRDAFVKYVENTNTDMIQVASFMNINDAREFANLLKRQVGSAEVGESSSY</sequence>
<dbReference type="EMBL" id="CP159837">
    <property type="protein sequence ID" value="XCM38634.1"/>
    <property type="molecule type" value="Genomic_DNA"/>
</dbReference>
<name>A0AAU8JIQ6_9CYAN</name>
<evidence type="ECO:0008006" key="3">
    <source>
        <dbReference type="Google" id="ProtNLM"/>
    </source>
</evidence>
<gene>
    <name evidence="2" type="ORF">ABWT76_001494</name>
</gene>
<reference evidence="2" key="1">
    <citation type="submission" date="2024-07" db="EMBL/GenBank/DDBJ databases">
        <authorList>
            <person name="Kim Y.J."/>
            <person name="Jeong J.Y."/>
        </authorList>
    </citation>
    <scope>NUCLEOTIDE SEQUENCE</scope>
    <source>
        <strain evidence="2">GIHE-MW2</strain>
    </source>
</reference>
<feature type="region of interest" description="Disordered" evidence="1">
    <location>
        <begin position="224"/>
        <end position="291"/>
    </location>
</feature>
<proteinExistence type="predicted"/>
<protein>
    <recommendedName>
        <fullName evidence="3">J domain-containing protein</fullName>
    </recommendedName>
</protein>